<dbReference type="OrthoDB" id="2438545at2759"/>
<dbReference type="InterPro" id="IPR006133">
    <property type="entry name" value="DNA-dir_DNA_pol_B_exonuc"/>
</dbReference>
<keyword evidence="2 7" id="KW-0808">Transferase</keyword>
<organism evidence="12 13">
    <name type="scientific">Rhizophagus clarus</name>
    <dbReference type="NCBI Taxonomy" id="94130"/>
    <lineage>
        <taxon>Eukaryota</taxon>
        <taxon>Fungi</taxon>
        <taxon>Fungi incertae sedis</taxon>
        <taxon>Mucoromycota</taxon>
        <taxon>Glomeromycotina</taxon>
        <taxon>Glomeromycetes</taxon>
        <taxon>Glomerales</taxon>
        <taxon>Glomeraceae</taxon>
        <taxon>Rhizophagus</taxon>
    </lineage>
</organism>
<dbReference type="PANTHER" id="PTHR10322">
    <property type="entry name" value="DNA POLYMERASE CATALYTIC SUBUNIT"/>
    <property type="match status" value="1"/>
</dbReference>
<keyword evidence="7" id="KW-0235">DNA replication</keyword>
<dbReference type="Gene3D" id="3.90.1600.10">
    <property type="entry name" value="Palm domain of DNA polymerase"/>
    <property type="match status" value="1"/>
</dbReference>
<feature type="domain" description="DNA-directed DNA polymerase family B multifunctional" evidence="10">
    <location>
        <begin position="491"/>
        <end position="629"/>
    </location>
</feature>
<dbReference type="InterPro" id="IPR017964">
    <property type="entry name" value="DNA-dir_DNA_pol_B_CS"/>
</dbReference>
<dbReference type="InterPro" id="IPR006172">
    <property type="entry name" value="DNA-dir_DNA_pol_B"/>
</dbReference>
<proteinExistence type="inferred from homology"/>
<protein>
    <recommendedName>
        <fullName evidence="7">DNA polymerase</fullName>
        <ecNumber evidence="7">2.7.7.7</ecNumber>
    </recommendedName>
</protein>
<evidence type="ECO:0000259" key="10">
    <source>
        <dbReference type="Pfam" id="PF00136"/>
    </source>
</evidence>
<dbReference type="GO" id="GO:0000166">
    <property type="term" value="F:nucleotide binding"/>
    <property type="evidence" value="ECO:0007669"/>
    <property type="project" value="InterPro"/>
</dbReference>
<dbReference type="InterPro" id="IPR012337">
    <property type="entry name" value="RNaseH-like_sf"/>
</dbReference>
<dbReference type="SUPFAM" id="SSF56672">
    <property type="entry name" value="DNA/RNA polymerases"/>
    <property type="match status" value="1"/>
</dbReference>
<dbReference type="PANTHER" id="PTHR10322:SF23">
    <property type="entry name" value="DNA POLYMERASE DELTA CATALYTIC SUBUNIT"/>
    <property type="match status" value="1"/>
</dbReference>
<comment type="catalytic activity">
    <reaction evidence="6 7">
        <text>DNA(n) + a 2'-deoxyribonucleoside 5'-triphosphate = DNA(n+1) + diphosphate</text>
        <dbReference type="Rhea" id="RHEA:22508"/>
        <dbReference type="Rhea" id="RHEA-COMP:17339"/>
        <dbReference type="Rhea" id="RHEA-COMP:17340"/>
        <dbReference type="ChEBI" id="CHEBI:33019"/>
        <dbReference type="ChEBI" id="CHEBI:61560"/>
        <dbReference type="ChEBI" id="CHEBI:173112"/>
        <dbReference type="EC" id="2.7.7.7"/>
    </reaction>
</comment>
<comment type="caution">
    <text evidence="12">The sequence shown here is derived from an EMBL/GenBank/DDBJ whole genome shotgun (WGS) entry which is preliminary data.</text>
</comment>
<dbReference type="InterPro" id="IPR042087">
    <property type="entry name" value="DNA_pol_B_thumb"/>
</dbReference>
<accession>A0A8H3KVV2</accession>
<keyword evidence="3 7" id="KW-0548">Nucleotidyltransferase</keyword>
<dbReference type="EMBL" id="BLAL01000013">
    <property type="protein sequence ID" value="GES74923.1"/>
    <property type="molecule type" value="Genomic_DNA"/>
</dbReference>
<evidence type="ECO:0000256" key="5">
    <source>
        <dbReference type="ARBA" id="ARBA00023125"/>
    </source>
</evidence>
<dbReference type="Gene3D" id="3.30.420.10">
    <property type="entry name" value="Ribonuclease H-like superfamily/Ribonuclease H"/>
    <property type="match status" value="1"/>
</dbReference>
<dbReference type="Pfam" id="PF03104">
    <property type="entry name" value="DNA_pol_B_exo1"/>
    <property type="match status" value="1"/>
</dbReference>
<dbReference type="GO" id="GO:0003677">
    <property type="term" value="F:DNA binding"/>
    <property type="evidence" value="ECO:0007669"/>
    <property type="project" value="UniProtKB-KW"/>
</dbReference>
<evidence type="ECO:0000256" key="6">
    <source>
        <dbReference type="ARBA" id="ARBA00049244"/>
    </source>
</evidence>
<dbReference type="PRINTS" id="PR00106">
    <property type="entry name" value="DNAPOLB"/>
</dbReference>
<dbReference type="AlphaFoldDB" id="A0A8H3KVV2"/>
<dbReference type="Pfam" id="PF00136">
    <property type="entry name" value="DNA_pol_B"/>
    <property type="match status" value="2"/>
</dbReference>
<evidence type="ECO:0000313" key="12">
    <source>
        <dbReference type="EMBL" id="GES74923.1"/>
    </source>
</evidence>
<dbReference type="InterPro" id="IPR006134">
    <property type="entry name" value="DNA-dir_DNA_pol_B_multi_dom"/>
</dbReference>
<feature type="compositionally biased region" description="Acidic residues" evidence="9">
    <location>
        <begin position="995"/>
        <end position="1015"/>
    </location>
</feature>
<evidence type="ECO:0000256" key="4">
    <source>
        <dbReference type="ARBA" id="ARBA00022932"/>
    </source>
</evidence>
<dbReference type="PROSITE" id="PS00116">
    <property type="entry name" value="DNA_POLYMERASE_B"/>
    <property type="match status" value="1"/>
</dbReference>
<feature type="coiled-coil region" evidence="8">
    <location>
        <begin position="614"/>
        <end position="641"/>
    </location>
</feature>
<name>A0A8H3KVV2_9GLOM</name>
<gene>
    <name evidence="12" type="ORF">RCL2_000238200</name>
</gene>
<feature type="domain" description="DNA-directed DNA polymerase family B multifunctional" evidence="10">
    <location>
        <begin position="661"/>
        <end position="732"/>
    </location>
</feature>
<sequence>MHTPTIFDQTDRARTLARYDSAGPLASIPSRNEIVAEYDNGMTAILQQSLSSKQPIHFMPTEVSNDTKYINGVSTYILRVSGCLINGQKAVTKLVRILSNILNSTSKFGIETISAYPLQGYHAEKKPYICVRIWNHYDRYNALKAVHVIGMCTALDDVNCQYYYRKVAREERLPLSSWATVSNYSYILLENSYLFQVSVGNYNSISDDEYNNPLISSTLTKDRTLVLTWDIETYSSLGLGNFPTAQSDESNVFMICMSVHWKDDPNPLKQICLVDVETAPDPRWTTIICGNQVNLLKAFALCWKLLALDIQIGFNDSQYDWRFIVEKAKKLGILKWMYNQMSLKPSSLKKISKWQYQYSAIKVNDRDFHSKHLKIPGCVAIDVRPCFMKFYPKAEKSSLVYYLKECKLDNKLDIPFHRMFKYYGRALKETNATTAEQIREVAEYCIIDTISCQRLIVKRNAINKYREVASVAFILLYDSHYFAVGMKVRNLLNASAWQEAILTSTILCEQTETGKYPGAYVFPPVKGLKNRRPVTGLDFASLYPSLIMTYNLSPDKIILSREHAESLKESGKKLHEINFKFNGHDVFAWSIEHENQAEMKGLYSKVLEELLIRRNSLKSRLAPLKNKKEELEKEISLAEARGEDGTDALKSEYSSVSFIVACLDVKQLALKVYMNTFYGKAGNSGSPFFLRALAGMVTSTGQQNIKLIADLVRSKGFSVKYGDTDSLYLVCPEEYFWECDEKYISEKISKEKYWEEMVGISMETMSELRGEVNDFLREDNGSPYLKMAYEEVLFLLFIRGVEIVKWGQSKYFREVGKKVMDESMRLDNDNTRTLHQIVEDVLKETINDISQIDLNGVVKTAVWKPDKNNKSVQHFISQMRNRHTREEVDAKRRIKKGLTPEPYLYEILEPGKRFEYIVVESDSSQMVEDKMEYPEVVRRLGKKIDISYYLKTVVGLCARFINYDERHQPSSEIVLEVLKKLKDGKKAGDNKADDCGMDEDDLYGDEEDEDEMDEDEVSKIRDALAQKSAEKWIRGYIKSLRDGLKKDKTIISHLWEGARIYAKKLFDTTKDVSVIP</sequence>
<dbReference type="InterPro" id="IPR023211">
    <property type="entry name" value="DNA_pol_palm_dom_sf"/>
</dbReference>
<evidence type="ECO:0000256" key="1">
    <source>
        <dbReference type="ARBA" id="ARBA00005755"/>
    </source>
</evidence>
<evidence type="ECO:0000256" key="3">
    <source>
        <dbReference type="ARBA" id="ARBA00022695"/>
    </source>
</evidence>
<dbReference type="EC" id="2.7.7.7" evidence="7"/>
<dbReference type="SUPFAM" id="SSF53098">
    <property type="entry name" value="Ribonuclease H-like"/>
    <property type="match status" value="1"/>
</dbReference>
<evidence type="ECO:0000256" key="7">
    <source>
        <dbReference type="RuleBase" id="RU000442"/>
    </source>
</evidence>
<keyword evidence="4 7" id="KW-0239">DNA-directed DNA polymerase</keyword>
<dbReference type="InterPro" id="IPR050240">
    <property type="entry name" value="DNA_pol_type-B"/>
</dbReference>
<dbReference type="Proteomes" id="UP000615446">
    <property type="component" value="Unassembled WGS sequence"/>
</dbReference>
<keyword evidence="8" id="KW-0175">Coiled coil</keyword>
<dbReference type="InterPro" id="IPR043502">
    <property type="entry name" value="DNA/RNA_pol_sf"/>
</dbReference>
<dbReference type="SMART" id="SM00486">
    <property type="entry name" value="POLBc"/>
    <property type="match status" value="1"/>
</dbReference>
<dbReference type="InterPro" id="IPR036397">
    <property type="entry name" value="RNaseH_sf"/>
</dbReference>
<evidence type="ECO:0000256" key="2">
    <source>
        <dbReference type="ARBA" id="ARBA00022679"/>
    </source>
</evidence>
<evidence type="ECO:0000256" key="9">
    <source>
        <dbReference type="SAM" id="MobiDB-lite"/>
    </source>
</evidence>
<keyword evidence="5 7" id="KW-0238">DNA-binding</keyword>
<feature type="region of interest" description="Disordered" evidence="9">
    <location>
        <begin position="985"/>
        <end position="1015"/>
    </location>
</feature>
<evidence type="ECO:0000313" key="13">
    <source>
        <dbReference type="Proteomes" id="UP000615446"/>
    </source>
</evidence>
<evidence type="ECO:0000256" key="8">
    <source>
        <dbReference type="SAM" id="Coils"/>
    </source>
</evidence>
<reference evidence="12" key="1">
    <citation type="submission" date="2019-10" db="EMBL/GenBank/DDBJ databases">
        <title>Conservation and host-specific expression of non-tandemly repeated heterogenous ribosome RNA gene in arbuscular mycorrhizal fungi.</title>
        <authorList>
            <person name="Maeda T."/>
            <person name="Kobayashi Y."/>
            <person name="Nakagawa T."/>
            <person name="Ezawa T."/>
            <person name="Yamaguchi K."/>
            <person name="Bino T."/>
            <person name="Nishimoto Y."/>
            <person name="Shigenobu S."/>
            <person name="Kawaguchi M."/>
        </authorList>
    </citation>
    <scope>NUCLEOTIDE SEQUENCE</scope>
    <source>
        <strain evidence="12">HR1</strain>
    </source>
</reference>
<feature type="compositionally biased region" description="Basic and acidic residues" evidence="9">
    <location>
        <begin position="985"/>
        <end position="994"/>
    </location>
</feature>
<dbReference type="Gene3D" id="1.10.132.60">
    <property type="entry name" value="DNA polymerase family B, C-terminal domain"/>
    <property type="match status" value="1"/>
</dbReference>
<dbReference type="GO" id="GO:0006261">
    <property type="term" value="P:DNA-templated DNA replication"/>
    <property type="evidence" value="ECO:0007669"/>
    <property type="project" value="TreeGrafter"/>
</dbReference>
<feature type="domain" description="DNA-directed DNA polymerase family B exonuclease" evidence="11">
    <location>
        <begin position="204"/>
        <end position="391"/>
    </location>
</feature>
<comment type="similarity">
    <text evidence="1 7">Belongs to the DNA polymerase type-B family.</text>
</comment>
<evidence type="ECO:0000259" key="11">
    <source>
        <dbReference type="Pfam" id="PF03104"/>
    </source>
</evidence>
<dbReference type="Gene3D" id="1.10.287.690">
    <property type="entry name" value="Helix hairpin bin"/>
    <property type="match status" value="1"/>
</dbReference>
<dbReference type="GO" id="GO:0003887">
    <property type="term" value="F:DNA-directed DNA polymerase activity"/>
    <property type="evidence" value="ECO:0007669"/>
    <property type="project" value="UniProtKB-KW"/>
</dbReference>